<gene>
    <name evidence="1" type="ORF">UFOVP715_56</name>
</gene>
<protein>
    <submittedName>
        <fullName evidence="1">Uncharacterized protein</fullName>
    </submittedName>
</protein>
<sequence>MTFIARRGAYEIWAQFDQTAQVYELFFDQEGETYTGWNTDSLKDARAAAKYIFAEQMAF</sequence>
<reference evidence="1" key="1">
    <citation type="submission" date="2020-04" db="EMBL/GenBank/DDBJ databases">
        <authorList>
            <person name="Chiriac C."/>
            <person name="Salcher M."/>
            <person name="Ghai R."/>
            <person name="Kavagutti S V."/>
        </authorList>
    </citation>
    <scope>NUCLEOTIDE SEQUENCE</scope>
</reference>
<accession>A0A6J5NWN4</accession>
<name>A0A6J5NWN4_9CAUD</name>
<organism evidence="1">
    <name type="scientific">uncultured Caudovirales phage</name>
    <dbReference type="NCBI Taxonomy" id="2100421"/>
    <lineage>
        <taxon>Viruses</taxon>
        <taxon>Duplodnaviria</taxon>
        <taxon>Heunggongvirae</taxon>
        <taxon>Uroviricota</taxon>
        <taxon>Caudoviricetes</taxon>
        <taxon>Peduoviridae</taxon>
        <taxon>Maltschvirus</taxon>
        <taxon>Maltschvirus maltsch</taxon>
    </lineage>
</organism>
<evidence type="ECO:0000313" key="1">
    <source>
        <dbReference type="EMBL" id="CAB4159634.1"/>
    </source>
</evidence>
<proteinExistence type="predicted"/>
<dbReference type="EMBL" id="LR796687">
    <property type="protein sequence ID" value="CAB4159634.1"/>
    <property type="molecule type" value="Genomic_DNA"/>
</dbReference>